<dbReference type="AlphaFoldDB" id="A0A2S9YDF6"/>
<comment type="caution">
    <text evidence="4">The sequence shown here is derived from an EMBL/GenBank/DDBJ whole genome shotgun (WGS) entry which is preliminary data.</text>
</comment>
<evidence type="ECO:0000256" key="2">
    <source>
        <dbReference type="SAM" id="Phobius"/>
    </source>
</evidence>
<name>A0A2S9YDF6_9BACT</name>
<feature type="signal peptide" evidence="3">
    <location>
        <begin position="1"/>
        <end position="35"/>
    </location>
</feature>
<evidence type="ECO:0000256" key="3">
    <source>
        <dbReference type="SAM" id="SignalP"/>
    </source>
</evidence>
<feature type="chain" id="PRO_5015417511" description="Tetratricopeptide repeat protein" evidence="3">
    <location>
        <begin position="36"/>
        <end position="285"/>
    </location>
</feature>
<organism evidence="4 5">
    <name type="scientific">Enhygromyxa salina</name>
    <dbReference type="NCBI Taxonomy" id="215803"/>
    <lineage>
        <taxon>Bacteria</taxon>
        <taxon>Pseudomonadati</taxon>
        <taxon>Myxococcota</taxon>
        <taxon>Polyangia</taxon>
        <taxon>Nannocystales</taxon>
        <taxon>Nannocystaceae</taxon>
        <taxon>Enhygromyxa</taxon>
    </lineage>
</organism>
<keyword evidence="2" id="KW-0472">Membrane</keyword>
<evidence type="ECO:0008006" key="6">
    <source>
        <dbReference type="Google" id="ProtNLM"/>
    </source>
</evidence>
<keyword evidence="2" id="KW-1133">Transmembrane helix</keyword>
<evidence type="ECO:0000313" key="5">
    <source>
        <dbReference type="Proteomes" id="UP000237968"/>
    </source>
</evidence>
<keyword evidence="3" id="KW-0732">Signal</keyword>
<accession>A0A2S9YDF6</accession>
<sequence>MVRPVMRRFTSMQSRLFASLLTVALVTAPLHVVYAAPSVEDLYTQGQEKFDAGDYGGAADLWAQAVRSLEETESNSATRQTIMNLSLDAYLRAYRADDDRVHIDNAKALLDEYEASLEASGEPLTSEIASEKGKIEDILAELAAAAEPEPEPEPEPGPDPGPDPGPVHVDEKPGRGLVIGGAVMIGVGAAGGGLLIGGVVGGLKAQTDFEATEPFTDERDAVRKRGGTMNALAITGAVVAPVFLGAGIALLVVGLKRNRDARLRNVMLLPEAGPGYAGVGFSGRF</sequence>
<dbReference type="EMBL" id="PVNK01000107">
    <property type="protein sequence ID" value="PRQ03046.1"/>
    <property type="molecule type" value="Genomic_DNA"/>
</dbReference>
<keyword evidence="5" id="KW-1185">Reference proteome</keyword>
<proteinExistence type="predicted"/>
<protein>
    <recommendedName>
        <fullName evidence="6">Tetratricopeptide repeat protein</fullName>
    </recommendedName>
</protein>
<gene>
    <name evidence="4" type="ORF">ENSA5_18170</name>
</gene>
<feature type="region of interest" description="Disordered" evidence="1">
    <location>
        <begin position="145"/>
        <end position="172"/>
    </location>
</feature>
<evidence type="ECO:0000313" key="4">
    <source>
        <dbReference type="EMBL" id="PRQ03046.1"/>
    </source>
</evidence>
<evidence type="ECO:0000256" key="1">
    <source>
        <dbReference type="SAM" id="MobiDB-lite"/>
    </source>
</evidence>
<reference evidence="4 5" key="1">
    <citation type="submission" date="2018-03" db="EMBL/GenBank/DDBJ databases">
        <title>Draft Genome Sequences of the Obligatory Marine Myxobacteria Enhygromyxa salina SWB005.</title>
        <authorList>
            <person name="Poehlein A."/>
            <person name="Moghaddam J.A."/>
            <person name="Harms H."/>
            <person name="Alanjari M."/>
            <person name="Koenig G.M."/>
            <person name="Daniel R."/>
            <person name="Schaeberle T.F."/>
        </authorList>
    </citation>
    <scope>NUCLEOTIDE SEQUENCE [LARGE SCALE GENOMIC DNA]</scope>
    <source>
        <strain evidence="4 5">SWB005</strain>
    </source>
</reference>
<feature type="transmembrane region" description="Helical" evidence="2">
    <location>
        <begin position="231"/>
        <end position="255"/>
    </location>
</feature>
<dbReference type="Proteomes" id="UP000237968">
    <property type="component" value="Unassembled WGS sequence"/>
</dbReference>
<keyword evidence="2" id="KW-0812">Transmembrane</keyword>